<dbReference type="EMBL" id="QORE01000555">
    <property type="protein sequence ID" value="RCI73661.1"/>
    <property type="molecule type" value="Genomic_DNA"/>
</dbReference>
<feature type="domain" description="Cytochrome c-type biogenesis protein H Ig-like" evidence="2">
    <location>
        <begin position="2"/>
        <end position="84"/>
    </location>
</feature>
<gene>
    <name evidence="3" type="ORF">DT376_17140</name>
</gene>
<evidence type="ECO:0000259" key="2">
    <source>
        <dbReference type="Pfam" id="PF23892"/>
    </source>
</evidence>
<dbReference type="InterPro" id="IPR056412">
    <property type="entry name" value="Ig_CycH"/>
</dbReference>
<name>A0A367M925_PSEAI</name>
<organism evidence="3 4">
    <name type="scientific">Pseudomonas aeruginosa</name>
    <dbReference type="NCBI Taxonomy" id="287"/>
    <lineage>
        <taxon>Bacteria</taxon>
        <taxon>Pseudomonadati</taxon>
        <taxon>Pseudomonadota</taxon>
        <taxon>Gammaproteobacteria</taxon>
        <taxon>Pseudomonadales</taxon>
        <taxon>Pseudomonadaceae</taxon>
        <taxon>Pseudomonas</taxon>
    </lineage>
</organism>
<dbReference type="Proteomes" id="UP000253594">
    <property type="component" value="Unassembled WGS sequence"/>
</dbReference>
<evidence type="ECO:0000313" key="3">
    <source>
        <dbReference type="EMBL" id="RCI73661.1"/>
    </source>
</evidence>
<dbReference type="Pfam" id="PF23892">
    <property type="entry name" value="Ig_CycH"/>
    <property type="match status" value="1"/>
</dbReference>
<feature type="non-terminal residue" evidence="3">
    <location>
        <position position="1"/>
    </location>
</feature>
<evidence type="ECO:0000313" key="4">
    <source>
        <dbReference type="Proteomes" id="UP000253594"/>
    </source>
</evidence>
<dbReference type="AlphaFoldDB" id="A0A367M925"/>
<proteinExistence type="predicted"/>
<feature type="region of interest" description="Disordered" evidence="1">
    <location>
        <begin position="66"/>
        <end position="94"/>
    </location>
</feature>
<evidence type="ECO:0000256" key="1">
    <source>
        <dbReference type="SAM" id="MobiDB-lite"/>
    </source>
</evidence>
<reference evidence="3 4" key="1">
    <citation type="submission" date="2018-07" db="EMBL/GenBank/DDBJ databases">
        <title>Mechanisms of high-level aminoglycoside resistance among Gram-negative pathogens in Brazil.</title>
        <authorList>
            <person name="Ballaben A.S."/>
            <person name="Darini A.L.C."/>
            <person name="Doi Y."/>
        </authorList>
    </citation>
    <scope>NUCLEOTIDE SEQUENCE [LARGE SCALE GENOMIC DNA]</scope>
    <source>
        <strain evidence="3 4">B2-305</strain>
    </source>
</reference>
<comment type="caution">
    <text evidence="3">The sequence shown here is derived from an EMBL/GenBank/DDBJ whole genome shotgun (WGS) entry which is preliminary data.</text>
</comment>
<sequence length="94" mass="9662">GFARAVGGPPMPLAVKRLTVADLPAEVSLSDADAMMPQLKLSGFPQVELVARVSRAGNAISGEWIGRGKPLSTAQSSAQALTIDGPDQPQAARP</sequence>
<accession>A0A367M925</accession>
<protein>
    <submittedName>
        <fullName evidence="3">C-type cytochrome biogenesis protein CcmI</fullName>
    </submittedName>
</protein>